<dbReference type="CDD" id="cd13704">
    <property type="entry name" value="PBP2_HisK"/>
    <property type="match status" value="1"/>
</dbReference>
<dbReference type="EMBL" id="BMKC01000001">
    <property type="protein sequence ID" value="GGA73923.1"/>
    <property type="molecule type" value="Genomic_DNA"/>
</dbReference>
<gene>
    <name evidence="6" type="ORF">GCM10011521_10100</name>
</gene>
<reference evidence="7" key="1">
    <citation type="journal article" date="2019" name="Int. J. Syst. Evol. Microbiol.">
        <title>The Global Catalogue of Microorganisms (GCM) 10K type strain sequencing project: providing services to taxonomists for standard genome sequencing and annotation.</title>
        <authorList>
            <consortium name="The Broad Institute Genomics Platform"/>
            <consortium name="The Broad Institute Genome Sequencing Center for Infectious Disease"/>
            <person name="Wu L."/>
            <person name="Ma J."/>
        </authorList>
    </citation>
    <scope>NUCLEOTIDE SEQUENCE [LARGE SCALE GENOMIC DNA]</scope>
    <source>
        <strain evidence="7">CGMCC 1.15905</strain>
    </source>
</reference>
<dbReference type="SMART" id="SM00062">
    <property type="entry name" value="PBPb"/>
    <property type="match status" value="1"/>
</dbReference>
<feature type="transmembrane region" description="Helical" evidence="3">
    <location>
        <begin position="256"/>
        <end position="274"/>
    </location>
</feature>
<dbReference type="PANTHER" id="PTHR35936">
    <property type="entry name" value="MEMBRANE-BOUND LYTIC MUREIN TRANSGLYCOSYLASE F"/>
    <property type="match status" value="1"/>
</dbReference>
<evidence type="ECO:0000313" key="6">
    <source>
        <dbReference type="EMBL" id="GGA73923.1"/>
    </source>
</evidence>
<evidence type="ECO:0000313" key="7">
    <source>
        <dbReference type="Proteomes" id="UP000623419"/>
    </source>
</evidence>
<evidence type="ECO:0000256" key="4">
    <source>
        <dbReference type="SAM" id="SignalP"/>
    </source>
</evidence>
<keyword evidence="3" id="KW-0812">Transmembrane</keyword>
<feature type="domain" description="Solute-binding protein family 3/N-terminal" evidence="5">
    <location>
        <begin position="27"/>
        <end position="245"/>
    </location>
</feature>
<feature type="chain" id="PRO_5046415680" description="Solute-binding protein family 3/N-terminal domain-containing protein" evidence="4">
    <location>
        <begin position="25"/>
        <end position="288"/>
    </location>
</feature>
<evidence type="ECO:0000259" key="5">
    <source>
        <dbReference type="SMART" id="SM00062"/>
    </source>
</evidence>
<evidence type="ECO:0000256" key="1">
    <source>
        <dbReference type="ARBA" id="ARBA00010333"/>
    </source>
</evidence>
<comment type="similarity">
    <text evidence="1">Belongs to the bacterial solute-binding protein 3 family.</text>
</comment>
<dbReference type="RefSeq" id="WP_188661911.1">
    <property type="nucleotide sequence ID" value="NZ_BMKC01000001.1"/>
</dbReference>
<dbReference type="PANTHER" id="PTHR35936:SF25">
    <property type="entry name" value="ABC TRANSPORTER SUBSTRATE-BINDING PROTEIN"/>
    <property type="match status" value="1"/>
</dbReference>
<evidence type="ECO:0000256" key="2">
    <source>
        <dbReference type="ARBA" id="ARBA00022729"/>
    </source>
</evidence>
<keyword evidence="3" id="KW-0472">Membrane</keyword>
<accession>A0ABQ1HEH4</accession>
<dbReference type="Gene3D" id="3.40.190.10">
    <property type="entry name" value="Periplasmic binding protein-like II"/>
    <property type="match status" value="2"/>
</dbReference>
<sequence>MPVNRLCRLLAACVLWGLATLVQATVPVRVGGDPHYPPHHYLGVDGEAAGFDMAVLRGIANQQGLELSFEFGEWGRTLDRLERGELDVVPMFISADREQRFLFSKPFLRRSHLLFGRGGEWIDDPSQLAGRRVAVQFGGMAWEWLINERVDAELHPVNEESLVLAEVARGDADFALLPADIGQYAIAMQGLEGVEPVSAPWLERDYAFGINPARPDLVARLDAGLAHLEAQGEIQALRSRWLEPKAGRDDASWSSWWLLPAVPVLLAGLVYLVAGRRAARGRVGRRPA</sequence>
<comment type="caution">
    <text evidence="6">The sequence shown here is derived from an EMBL/GenBank/DDBJ whole genome shotgun (WGS) entry which is preliminary data.</text>
</comment>
<dbReference type="Proteomes" id="UP000623419">
    <property type="component" value="Unassembled WGS sequence"/>
</dbReference>
<dbReference type="Pfam" id="PF00497">
    <property type="entry name" value="SBP_bac_3"/>
    <property type="match status" value="1"/>
</dbReference>
<dbReference type="InterPro" id="IPR001638">
    <property type="entry name" value="Solute-binding_3/MltF_N"/>
</dbReference>
<keyword evidence="2 4" id="KW-0732">Signal</keyword>
<feature type="signal peptide" evidence="4">
    <location>
        <begin position="1"/>
        <end position="24"/>
    </location>
</feature>
<dbReference type="SUPFAM" id="SSF53850">
    <property type="entry name" value="Periplasmic binding protein-like II"/>
    <property type="match status" value="1"/>
</dbReference>
<organism evidence="6 7">
    <name type="scientific">Arenimonas soli</name>
    <dbReference type="NCBI Taxonomy" id="2269504"/>
    <lineage>
        <taxon>Bacteria</taxon>
        <taxon>Pseudomonadati</taxon>
        <taxon>Pseudomonadota</taxon>
        <taxon>Gammaproteobacteria</taxon>
        <taxon>Lysobacterales</taxon>
        <taxon>Lysobacteraceae</taxon>
        <taxon>Arenimonas</taxon>
    </lineage>
</organism>
<keyword evidence="7" id="KW-1185">Reference proteome</keyword>
<name>A0ABQ1HEH4_9GAMM</name>
<protein>
    <recommendedName>
        <fullName evidence="5">Solute-binding protein family 3/N-terminal domain-containing protein</fullName>
    </recommendedName>
</protein>
<evidence type="ECO:0000256" key="3">
    <source>
        <dbReference type="SAM" id="Phobius"/>
    </source>
</evidence>
<proteinExistence type="inferred from homology"/>
<keyword evidence="3" id="KW-1133">Transmembrane helix</keyword>